<reference evidence="4 5" key="1">
    <citation type="submission" date="2020-04" db="EMBL/GenBank/DDBJ databases">
        <title>Perkinsus olseni comparative genomics.</title>
        <authorList>
            <person name="Bogema D.R."/>
        </authorList>
    </citation>
    <scope>NUCLEOTIDE SEQUENCE [LARGE SCALE GENOMIC DNA]</scope>
    <source>
        <strain evidence="4">00978-12</strain>
    </source>
</reference>
<evidence type="ECO:0000313" key="4">
    <source>
        <dbReference type="EMBL" id="KAF4688589.1"/>
    </source>
</evidence>
<organism evidence="4 5">
    <name type="scientific">Perkinsus olseni</name>
    <name type="common">Perkinsus atlanticus</name>
    <dbReference type="NCBI Taxonomy" id="32597"/>
    <lineage>
        <taxon>Eukaryota</taxon>
        <taxon>Sar</taxon>
        <taxon>Alveolata</taxon>
        <taxon>Perkinsozoa</taxon>
        <taxon>Perkinsea</taxon>
        <taxon>Perkinsida</taxon>
        <taxon>Perkinsidae</taxon>
        <taxon>Perkinsus</taxon>
    </lineage>
</organism>
<evidence type="ECO:0000256" key="2">
    <source>
        <dbReference type="PROSITE-ProRule" id="PRU00117"/>
    </source>
</evidence>
<dbReference type="Gene3D" id="3.40.50.150">
    <property type="entry name" value="Vaccinia Virus protein VP39"/>
    <property type="match status" value="1"/>
</dbReference>
<dbReference type="PROSITE" id="PS50157">
    <property type="entry name" value="ZINC_FINGER_C2H2_2"/>
    <property type="match status" value="2"/>
</dbReference>
<gene>
    <name evidence="4" type="ORF">FOZ60_002581</name>
</gene>
<dbReference type="SUPFAM" id="SSF53335">
    <property type="entry name" value="S-adenosyl-L-methionine-dependent methyltransferases"/>
    <property type="match status" value="1"/>
</dbReference>
<dbReference type="PROSITE" id="PS50084">
    <property type="entry name" value="KH_TYPE_1"/>
    <property type="match status" value="2"/>
</dbReference>
<evidence type="ECO:0000259" key="3">
    <source>
        <dbReference type="PROSITE" id="PS50157"/>
    </source>
</evidence>
<dbReference type="GO" id="GO:0070042">
    <property type="term" value="F:rRNA (uridine-N3-)-methyltransferase activity"/>
    <property type="evidence" value="ECO:0007669"/>
    <property type="project" value="InterPro"/>
</dbReference>
<name>A0A7J6NXI7_PEROL</name>
<dbReference type="SUPFAM" id="SSF57667">
    <property type="entry name" value="beta-beta-alpha zinc fingers"/>
    <property type="match status" value="1"/>
</dbReference>
<dbReference type="InterPro" id="IPR019446">
    <property type="entry name" value="BMT5-like"/>
</dbReference>
<dbReference type="GO" id="GO:0070475">
    <property type="term" value="P:rRNA base methylation"/>
    <property type="evidence" value="ECO:0007669"/>
    <property type="project" value="InterPro"/>
</dbReference>
<dbReference type="OrthoDB" id="441329at2759"/>
<dbReference type="Pfam" id="PF10354">
    <property type="entry name" value="BMT5-like"/>
    <property type="match status" value="1"/>
</dbReference>
<dbReference type="SUPFAM" id="SSF54791">
    <property type="entry name" value="Eukaryotic type KH-domain (KH-domain type I)"/>
    <property type="match status" value="2"/>
</dbReference>
<dbReference type="Pfam" id="PF13912">
    <property type="entry name" value="zf-C2H2_6"/>
    <property type="match status" value="2"/>
</dbReference>
<comment type="caution">
    <text evidence="4">The sequence shown here is derived from an EMBL/GenBank/DDBJ whole genome shotgun (WGS) entry which is preliminary data.</text>
</comment>
<dbReference type="Proteomes" id="UP000541610">
    <property type="component" value="Unassembled WGS sequence"/>
</dbReference>
<protein>
    <recommendedName>
        <fullName evidence="3">C2H2-type domain-containing protein</fullName>
    </recommendedName>
</protein>
<dbReference type="AlphaFoldDB" id="A0A7J6NXI7"/>
<sequence length="1050" mass="117761">MLLSIAGSIRVTSITNLCRCSQREESAKDLESREKLHKLVDQRLDELQKVVNPLMKAFGSEQPQQQHTSTMAKSILILGDGDFSFSASLAEALLSPDEEERHLPVLSLYLGLFPDTSTIRLLCTSFDTREDLDKKYGRAVEANLKILQDYNISVQHGVDAVRLPEEMKGELFDVIIWNHPHLGVEDAKLHQVLMAHFADSARRVLRSDGRVLLCLVDGQAKRWNLANLASLNGLHLIGKPRPFPTFKNHQTQKQWVPAGNDAEVESMFSTLYVLAKNRCSGKAERCDSGDGNSGESPMKRARKKAGDYVCEICDKRFTTNQGLFTHNRQVHELGLYHNRVGVKCSACGVECRDEEGLAQHRAAKHSGVHLGRKVESAALRGTGEVCKICGYRLMEGESNGGNIDGHLGMLRPVDEEEFKCEECGKEFVDGRALGQHQLFCGDRKGRDRGVMYGEPVPLNFTRKRRYPGDQPELMGVDTRYSPPMPPPLMPPPLTGMEVDPGPPTRGPDGYSWENLVFETIDPAVPSLAVNLPVPLDRAGLVVGVRGNTVRSLESQCGVEISVAVRDDDPLRDPSTNTTHVHVRGPKYGVYEAMQRIGDLFRYRHPLPEMHTPPPPPVVPSELLPPPLPVMNHHSAYEANPESLSAVDKPNLVSFDILDDHCGLVIGRRGRMLADLREESGASIELVSGDDPTQPKKCLVWSSDPDKVDDALVRLARVLSRLPDALPVPPPKNPEAEERALNPRWVEEDYRGGPPTPSVPVAGLPRVDVSAATAAVAVSHFDSPEAVDACAPNRDTPLDTPVEYYVDVPADKAELLTDRTMQDLRRRSQCYVELMPIDDEQESSEDAPLMWRRLMLYGMPVPIHYAIVKLKDIMKGEVVEVGDSANTKVKEYPKIGEVDSGTPSTQYSRMQDEADAEKGKRVFRWGIGNRFRSANANRYQPVHLERIKEVTLNDDYYDSPDPNIRWDDYSECWEVYWYEHEKLNAKPFPVKKFGIKWSKEEAKKFYEELKESGRVHARPSHKGGDDSIMWDERMQGWASWCQAEDRYLWCE</sequence>
<dbReference type="InterPro" id="IPR036612">
    <property type="entry name" value="KH_dom_type_1_sf"/>
</dbReference>
<dbReference type="GO" id="GO:0005737">
    <property type="term" value="C:cytoplasm"/>
    <property type="evidence" value="ECO:0007669"/>
    <property type="project" value="TreeGrafter"/>
</dbReference>
<evidence type="ECO:0000313" key="5">
    <source>
        <dbReference type="Proteomes" id="UP000541610"/>
    </source>
</evidence>
<dbReference type="InterPro" id="IPR004087">
    <property type="entry name" value="KH_dom"/>
</dbReference>
<dbReference type="SMART" id="SM00322">
    <property type="entry name" value="KH"/>
    <property type="match status" value="2"/>
</dbReference>
<proteinExistence type="predicted"/>
<dbReference type="EMBL" id="JABANP010000147">
    <property type="protein sequence ID" value="KAF4688589.1"/>
    <property type="molecule type" value="Genomic_DNA"/>
</dbReference>
<keyword evidence="2" id="KW-0694">RNA-binding</keyword>
<dbReference type="InterPro" id="IPR004088">
    <property type="entry name" value="KH_dom_type_1"/>
</dbReference>
<feature type="domain" description="C2H2-type" evidence="3">
    <location>
        <begin position="308"/>
        <end position="331"/>
    </location>
</feature>
<dbReference type="Gene3D" id="1.20.5.2050">
    <property type="match status" value="1"/>
</dbReference>
<keyword evidence="1" id="KW-0479">Metal-binding</keyword>
<keyword evidence="1" id="KW-0862">Zinc</keyword>
<dbReference type="GO" id="GO:0008270">
    <property type="term" value="F:zinc ion binding"/>
    <property type="evidence" value="ECO:0007669"/>
    <property type="project" value="UniProtKB-KW"/>
</dbReference>
<dbReference type="PROSITE" id="PS00028">
    <property type="entry name" value="ZINC_FINGER_C2H2_1"/>
    <property type="match status" value="2"/>
</dbReference>
<evidence type="ECO:0000256" key="1">
    <source>
        <dbReference type="PROSITE-ProRule" id="PRU00042"/>
    </source>
</evidence>
<dbReference type="Gene3D" id="3.30.160.60">
    <property type="entry name" value="Classic Zinc Finger"/>
    <property type="match status" value="1"/>
</dbReference>
<dbReference type="InterPro" id="IPR036236">
    <property type="entry name" value="Znf_C2H2_sf"/>
</dbReference>
<dbReference type="PANTHER" id="PTHR11538">
    <property type="entry name" value="PHENYLALANYL-TRNA SYNTHETASE"/>
    <property type="match status" value="1"/>
</dbReference>
<feature type="domain" description="C2H2-type" evidence="3">
    <location>
        <begin position="418"/>
        <end position="437"/>
    </location>
</feature>
<dbReference type="Gene3D" id="3.30.1370.10">
    <property type="entry name" value="K Homology domain, type 1"/>
    <property type="match status" value="2"/>
</dbReference>
<dbReference type="InterPro" id="IPR013087">
    <property type="entry name" value="Znf_C2H2_type"/>
</dbReference>
<dbReference type="InterPro" id="IPR029063">
    <property type="entry name" value="SAM-dependent_MTases_sf"/>
</dbReference>
<dbReference type="CDD" id="cd00105">
    <property type="entry name" value="KH-I"/>
    <property type="match status" value="2"/>
</dbReference>
<accession>A0A7J6NXI7</accession>
<dbReference type="Pfam" id="PF00013">
    <property type="entry name" value="KH_1"/>
    <property type="match status" value="2"/>
</dbReference>
<dbReference type="SMART" id="SM00355">
    <property type="entry name" value="ZnF_C2H2"/>
    <property type="match status" value="3"/>
</dbReference>
<keyword evidence="1" id="KW-0863">Zinc-finger</keyword>
<dbReference type="GO" id="GO:0003723">
    <property type="term" value="F:RNA binding"/>
    <property type="evidence" value="ECO:0007669"/>
    <property type="project" value="UniProtKB-UniRule"/>
</dbReference>
<dbReference type="PANTHER" id="PTHR11538:SF26">
    <property type="entry name" value="FERREDOXIN-FOLD ANTICODON-BINDING DOMAIN-CONTAINING PROTEIN 1"/>
    <property type="match status" value="1"/>
</dbReference>